<gene>
    <name evidence="2" type="ORF">FB465_2090</name>
</gene>
<keyword evidence="3" id="KW-1185">Reference proteome</keyword>
<organism evidence="2 3">
    <name type="scientific">Kitasatospora atroaurantiaca</name>
    <dbReference type="NCBI Taxonomy" id="285545"/>
    <lineage>
        <taxon>Bacteria</taxon>
        <taxon>Bacillati</taxon>
        <taxon>Actinomycetota</taxon>
        <taxon>Actinomycetes</taxon>
        <taxon>Kitasatosporales</taxon>
        <taxon>Streptomycetaceae</taxon>
        <taxon>Kitasatospora</taxon>
    </lineage>
</organism>
<name>A0A561EN97_9ACTN</name>
<dbReference type="Proteomes" id="UP000318416">
    <property type="component" value="Unassembled WGS sequence"/>
</dbReference>
<dbReference type="OrthoDB" id="4247656at2"/>
<evidence type="ECO:0000313" key="2">
    <source>
        <dbReference type="EMBL" id="TWE17085.1"/>
    </source>
</evidence>
<protein>
    <submittedName>
        <fullName evidence="2">Uncharacterized protein</fullName>
    </submittedName>
</protein>
<accession>A0A561EN97</accession>
<evidence type="ECO:0000313" key="3">
    <source>
        <dbReference type="Proteomes" id="UP000318416"/>
    </source>
</evidence>
<feature type="compositionally biased region" description="Basic and acidic residues" evidence="1">
    <location>
        <begin position="1"/>
        <end position="33"/>
    </location>
</feature>
<reference evidence="2 3" key="1">
    <citation type="submission" date="2019-06" db="EMBL/GenBank/DDBJ databases">
        <title>Sequencing the genomes of 1000 actinobacteria strains.</title>
        <authorList>
            <person name="Klenk H.-P."/>
        </authorList>
    </citation>
    <scope>NUCLEOTIDE SEQUENCE [LARGE SCALE GENOMIC DNA]</scope>
    <source>
        <strain evidence="2 3">DSM 41649</strain>
    </source>
</reference>
<dbReference type="AlphaFoldDB" id="A0A561EN97"/>
<proteinExistence type="predicted"/>
<comment type="caution">
    <text evidence="2">The sequence shown here is derived from an EMBL/GenBank/DDBJ whole genome shotgun (WGS) entry which is preliminary data.</text>
</comment>
<dbReference type="EMBL" id="VIVR01000001">
    <property type="protein sequence ID" value="TWE17085.1"/>
    <property type="molecule type" value="Genomic_DNA"/>
</dbReference>
<evidence type="ECO:0000256" key="1">
    <source>
        <dbReference type="SAM" id="MobiDB-lite"/>
    </source>
</evidence>
<dbReference type="RefSeq" id="WP_145789642.1">
    <property type="nucleotide sequence ID" value="NZ_BAAABR010000089.1"/>
</dbReference>
<sequence>MATKGNDRDRHAAFQRGYDRGKTNGEERARKDNAVASAHIALATELRIPCPEPAEPGRPKGASQLRPEPWIVRKNASGQPKGWEDGWLILNPNLQPGDHVWTDRAWVYRGELSRNAVYRWDRGEPVTEAQRLAVEETARFEAWLAEMREKAEQR</sequence>
<feature type="region of interest" description="Disordered" evidence="1">
    <location>
        <begin position="1"/>
        <end position="70"/>
    </location>
</feature>